<dbReference type="AlphaFoldDB" id="A0A1H0C3Z0"/>
<dbReference type="STRING" id="349095.SAMN05660299_02843"/>
<gene>
    <name evidence="2" type="ORF">SAMN05660299_02843</name>
</gene>
<proteinExistence type="predicted"/>
<organism evidence="2 3">
    <name type="scientific">Megasphaera paucivorans</name>
    <dbReference type="NCBI Taxonomy" id="349095"/>
    <lineage>
        <taxon>Bacteria</taxon>
        <taxon>Bacillati</taxon>
        <taxon>Bacillota</taxon>
        <taxon>Negativicutes</taxon>
        <taxon>Veillonellales</taxon>
        <taxon>Veillonellaceae</taxon>
        <taxon>Megasphaera</taxon>
    </lineage>
</organism>
<accession>A0A1H0C3Z0</accession>
<feature type="domain" description="Suppressor of fused-like" evidence="1">
    <location>
        <begin position="86"/>
        <end position="253"/>
    </location>
</feature>
<protein>
    <submittedName>
        <fullName evidence="2">Suppressor of fused protein (SUFU)</fullName>
    </submittedName>
</protein>
<dbReference type="EMBL" id="FNHQ01000064">
    <property type="protein sequence ID" value="SDN52578.1"/>
    <property type="molecule type" value="Genomic_DNA"/>
</dbReference>
<dbReference type="OrthoDB" id="4827574at2"/>
<dbReference type="InterPro" id="IPR020941">
    <property type="entry name" value="SUFU-like_domain"/>
</dbReference>
<evidence type="ECO:0000313" key="2">
    <source>
        <dbReference type="EMBL" id="SDN52578.1"/>
    </source>
</evidence>
<reference evidence="2 3" key="1">
    <citation type="submission" date="2016-10" db="EMBL/GenBank/DDBJ databases">
        <authorList>
            <person name="de Groot N.N."/>
        </authorList>
    </citation>
    <scope>NUCLEOTIDE SEQUENCE [LARGE SCALE GENOMIC DNA]</scope>
    <source>
        <strain evidence="2 3">DSM 16981</strain>
    </source>
</reference>
<evidence type="ECO:0000313" key="3">
    <source>
        <dbReference type="Proteomes" id="UP000199309"/>
    </source>
</evidence>
<dbReference type="Proteomes" id="UP000199309">
    <property type="component" value="Unassembled WGS sequence"/>
</dbReference>
<dbReference type="Pfam" id="PF05076">
    <property type="entry name" value="SUFU"/>
    <property type="match status" value="1"/>
</dbReference>
<sequence length="256" mass="29451">MSREEKTIWSEEKIFAVNHNAHAAAPARRFFSMTDAADTIERTHCEYAEEVRQYFHTLFPHRQWTVFSDTLDNPLPVHVELLHPTVEEPFYLLHTIGMSAAPMHYPTGQNSPEDKEAYGELCMLLPGNWPFDTKGDRCISVTDEAAWPIRLLMELGRFPHVHKLWMSYGFVLPNTENCDPFAKTTNLSGVLIVQFEGALGEMKAPDGTTIQILMPYLIYKEEIELYDEIGPDELIERILNCNEESFLLDIHRPNVI</sequence>
<name>A0A1H0C3Z0_9FIRM</name>
<keyword evidence="3" id="KW-1185">Reference proteome</keyword>
<dbReference type="RefSeq" id="WP_091653262.1">
    <property type="nucleotide sequence ID" value="NZ_FNHQ01000064.1"/>
</dbReference>
<evidence type="ECO:0000259" key="1">
    <source>
        <dbReference type="Pfam" id="PF05076"/>
    </source>
</evidence>